<dbReference type="SMART" id="SM00320">
    <property type="entry name" value="WD40"/>
    <property type="match status" value="3"/>
</dbReference>
<dbReference type="EMBL" id="JBFOLK010000010">
    <property type="protein sequence ID" value="KAL2480170.1"/>
    <property type="molecule type" value="Genomic_DNA"/>
</dbReference>
<dbReference type="PROSITE" id="PS50082">
    <property type="entry name" value="WD_REPEATS_2"/>
    <property type="match status" value="1"/>
</dbReference>
<accession>A0ABD1QVD6</accession>
<evidence type="ECO:0000256" key="3">
    <source>
        <dbReference type="PROSITE-ProRule" id="PRU00221"/>
    </source>
</evidence>
<keyword evidence="2" id="KW-0677">Repeat</keyword>
<dbReference type="PANTHER" id="PTHR22850">
    <property type="entry name" value="WD40 REPEAT FAMILY"/>
    <property type="match status" value="1"/>
</dbReference>
<keyword evidence="5" id="KW-1185">Reference proteome</keyword>
<sequence>MVLPTECLDRLNRVEKAHNADLHCVDWNSHDENYILTGSADHTVSMFDRRNLTSDGVRSPVHKFEGHTAPVLCVQWSPEKCSVFGTSAEDGLLNIWDYDKVGQQKESGSKSSSAPPGLFFQHAGHRDKVVDFQWSGSDPWTVVSVSDDGEISGGGGSLQIWRMTDLLYRPEEEVLAELQKFKDHVVECAKV</sequence>
<dbReference type="Proteomes" id="UP001604336">
    <property type="component" value="Unassembled WGS sequence"/>
</dbReference>
<dbReference type="InterPro" id="IPR001680">
    <property type="entry name" value="WD40_rpt"/>
</dbReference>
<reference evidence="5" key="1">
    <citation type="submission" date="2024-07" db="EMBL/GenBank/DDBJ databases">
        <title>Two chromosome-level genome assemblies of Korean endemic species Abeliophyllum distichum and Forsythia ovata (Oleaceae).</title>
        <authorList>
            <person name="Jang H."/>
        </authorList>
    </citation>
    <scope>NUCLEOTIDE SEQUENCE [LARGE SCALE GENOMIC DNA]</scope>
</reference>
<dbReference type="PROSITE" id="PS50294">
    <property type="entry name" value="WD_REPEATS_REGION"/>
    <property type="match status" value="1"/>
</dbReference>
<organism evidence="4 5">
    <name type="scientific">Abeliophyllum distichum</name>
    <dbReference type="NCBI Taxonomy" id="126358"/>
    <lineage>
        <taxon>Eukaryota</taxon>
        <taxon>Viridiplantae</taxon>
        <taxon>Streptophyta</taxon>
        <taxon>Embryophyta</taxon>
        <taxon>Tracheophyta</taxon>
        <taxon>Spermatophyta</taxon>
        <taxon>Magnoliopsida</taxon>
        <taxon>eudicotyledons</taxon>
        <taxon>Gunneridae</taxon>
        <taxon>Pentapetalae</taxon>
        <taxon>asterids</taxon>
        <taxon>lamiids</taxon>
        <taxon>Lamiales</taxon>
        <taxon>Oleaceae</taxon>
        <taxon>Forsythieae</taxon>
        <taxon>Abeliophyllum</taxon>
    </lineage>
</organism>
<dbReference type="Pfam" id="PF00400">
    <property type="entry name" value="WD40"/>
    <property type="match status" value="2"/>
</dbReference>
<gene>
    <name evidence="4" type="ORF">Adt_33136</name>
</gene>
<evidence type="ECO:0000313" key="4">
    <source>
        <dbReference type="EMBL" id="KAL2480170.1"/>
    </source>
</evidence>
<protein>
    <submittedName>
        <fullName evidence="4">WD-40 repeat-containing protein MSI4</fullName>
    </submittedName>
</protein>
<dbReference type="InterPro" id="IPR036322">
    <property type="entry name" value="WD40_repeat_dom_sf"/>
</dbReference>
<dbReference type="Gene3D" id="2.130.10.10">
    <property type="entry name" value="YVTN repeat-like/Quinoprotein amine dehydrogenase"/>
    <property type="match status" value="1"/>
</dbReference>
<evidence type="ECO:0000256" key="2">
    <source>
        <dbReference type="ARBA" id="ARBA00022737"/>
    </source>
</evidence>
<dbReference type="SUPFAM" id="SSF50978">
    <property type="entry name" value="WD40 repeat-like"/>
    <property type="match status" value="1"/>
</dbReference>
<evidence type="ECO:0000256" key="1">
    <source>
        <dbReference type="ARBA" id="ARBA00022574"/>
    </source>
</evidence>
<keyword evidence="1 3" id="KW-0853">WD repeat</keyword>
<comment type="caution">
    <text evidence="4">The sequence shown here is derived from an EMBL/GenBank/DDBJ whole genome shotgun (WGS) entry which is preliminary data.</text>
</comment>
<dbReference type="AlphaFoldDB" id="A0ABD1QVD6"/>
<dbReference type="InterPro" id="IPR050459">
    <property type="entry name" value="WD_repeat_RBAP46/RBAP48/MSI1"/>
</dbReference>
<proteinExistence type="predicted"/>
<feature type="repeat" description="WD" evidence="3">
    <location>
        <begin position="64"/>
        <end position="97"/>
    </location>
</feature>
<name>A0ABD1QVD6_9LAMI</name>
<dbReference type="InterPro" id="IPR015943">
    <property type="entry name" value="WD40/YVTN_repeat-like_dom_sf"/>
</dbReference>
<evidence type="ECO:0000313" key="5">
    <source>
        <dbReference type="Proteomes" id="UP001604336"/>
    </source>
</evidence>